<protein>
    <submittedName>
        <fullName evidence="3">EamA family transporter</fullName>
    </submittedName>
</protein>
<keyword evidence="4" id="KW-1185">Reference proteome</keyword>
<sequence length="147" mass="16025">MNEGYLYTLLGLLAFSALGIFHKLADTLKCRPSPVNALMYGWSLVFVIITITMRGGEWHGPAGAWSLALPFGVSASIAILSFQAGIRYGDIATSWLAINLSSGLPTLASILIYHEPVGLKRAIALSLIPVSMALLWKDKRDAERRHE</sequence>
<name>A0A7S7NTT4_PALFE</name>
<evidence type="ECO:0000259" key="2">
    <source>
        <dbReference type="Pfam" id="PF00892"/>
    </source>
</evidence>
<dbReference type="Proteomes" id="UP000593892">
    <property type="component" value="Chromosome"/>
</dbReference>
<evidence type="ECO:0000256" key="1">
    <source>
        <dbReference type="SAM" id="Phobius"/>
    </source>
</evidence>
<dbReference type="GO" id="GO:0016020">
    <property type="term" value="C:membrane"/>
    <property type="evidence" value="ECO:0007669"/>
    <property type="project" value="InterPro"/>
</dbReference>
<proteinExistence type="predicted"/>
<feature type="domain" description="EamA" evidence="2">
    <location>
        <begin position="4"/>
        <end position="135"/>
    </location>
</feature>
<dbReference type="EMBL" id="CP063849">
    <property type="protein sequence ID" value="QOY89584.1"/>
    <property type="molecule type" value="Genomic_DNA"/>
</dbReference>
<keyword evidence="1" id="KW-0472">Membrane</keyword>
<keyword evidence="1" id="KW-1133">Transmembrane helix</keyword>
<gene>
    <name evidence="3" type="ORF">IRI77_06425</name>
</gene>
<accession>A0A7S7NTT4</accession>
<dbReference type="AlphaFoldDB" id="A0A7S7NTT4"/>
<dbReference type="KEGG" id="pfer:IRI77_06425"/>
<dbReference type="RefSeq" id="WP_194451246.1">
    <property type="nucleotide sequence ID" value="NZ_CP063849.1"/>
</dbReference>
<feature type="transmembrane region" description="Helical" evidence="1">
    <location>
        <begin position="6"/>
        <end position="25"/>
    </location>
</feature>
<evidence type="ECO:0000313" key="3">
    <source>
        <dbReference type="EMBL" id="QOY89584.1"/>
    </source>
</evidence>
<dbReference type="Pfam" id="PF00892">
    <property type="entry name" value="EamA"/>
    <property type="match status" value="1"/>
</dbReference>
<evidence type="ECO:0000313" key="4">
    <source>
        <dbReference type="Proteomes" id="UP000593892"/>
    </source>
</evidence>
<organism evidence="3 4">
    <name type="scientific">Paludibaculum fermentans</name>
    <dbReference type="NCBI Taxonomy" id="1473598"/>
    <lineage>
        <taxon>Bacteria</taxon>
        <taxon>Pseudomonadati</taxon>
        <taxon>Acidobacteriota</taxon>
        <taxon>Terriglobia</taxon>
        <taxon>Bryobacterales</taxon>
        <taxon>Bryobacteraceae</taxon>
        <taxon>Paludibaculum</taxon>
    </lineage>
</organism>
<feature type="transmembrane region" description="Helical" evidence="1">
    <location>
        <begin position="62"/>
        <end position="82"/>
    </location>
</feature>
<feature type="transmembrane region" description="Helical" evidence="1">
    <location>
        <begin position="94"/>
        <end position="113"/>
    </location>
</feature>
<dbReference type="InterPro" id="IPR000620">
    <property type="entry name" value="EamA_dom"/>
</dbReference>
<keyword evidence="1" id="KW-0812">Transmembrane</keyword>
<feature type="transmembrane region" description="Helical" evidence="1">
    <location>
        <begin position="37"/>
        <end position="56"/>
    </location>
</feature>
<reference evidence="3 4" key="1">
    <citation type="submission" date="2020-10" db="EMBL/GenBank/DDBJ databases">
        <title>Complete genome sequence of Paludibaculum fermentans P105T, a facultatively anaerobic acidobacterium capable of dissimilatory Fe(III) reduction.</title>
        <authorList>
            <person name="Dedysh S.N."/>
            <person name="Beletsky A.V."/>
            <person name="Kulichevskaya I.S."/>
            <person name="Mardanov A.V."/>
            <person name="Ravin N.V."/>
        </authorList>
    </citation>
    <scope>NUCLEOTIDE SEQUENCE [LARGE SCALE GENOMIC DNA]</scope>
    <source>
        <strain evidence="3 4">P105</strain>
    </source>
</reference>
<feature type="transmembrane region" description="Helical" evidence="1">
    <location>
        <begin position="119"/>
        <end position="136"/>
    </location>
</feature>